<dbReference type="SUPFAM" id="SSF53067">
    <property type="entry name" value="Actin-like ATPase domain"/>
    <property type="match status" value="1"/>
</dbReference>
<reference evidence="2 3" key="1">
    <citation type="submission" date="2012-12" db="EMBL/GenBank/DDBJ databases">
        <title>Novel taxa of Listeriaceae from agricultural environments in the United States.</title>
        <authorList>
            <person name="den Bakker H.C."/>
            <person name="Allred A."/>
            <person name="Warchocki S."/>
            <person name="Wright E.M."/>
            <person name="Burrell A."/>
            <person name="Nightingale K.K."/>
            <person name="Kephart D."/>
            <person name="Wiedmann M."/>
        </authorList>
    </citation>
    <scope>NUCLEOTIDE SEQUENCE [LARGE SCALE GENOMIC DNA]</scope>
    <source>
        <strain evidence="2 3">FSL F6-1037</strain>
    </source>
</reference>
<dbReference type="STRING" id="1265861.BCAMP_08691"/>
<dbReference type="RefSeq" id="WP_035314922.1">
    <property type="nucleotide sequence ID" value="NZ_AODH01000035.1"/>
</dbReference>
<comment type="caution">
    <text evidence="2">The sequence shown here is derived from an EMBL/GenBank/DDBJ whole genome shotgun (WGS) entry which is preliminary data.</text>
</comment>
<proteinExistence type="inferred from homology"/>
<protein>
    <submittedName>
        <fullName evidence="2">ROK family protein</fullName>
    </submittedName>
</protein>
<organism evidence="2 3">
    <name type="scientific">Brochothrix campestris FSL F6-1037</name>
    <dbReference type="NCBI Taxonomy" id="1265861"/>
    <lineage>
        <taxon>Bacteria</taxon>
        <taxon>Bacillati</taxon>
        <taxon>Bacillota</taxon>
        <taxon>Bacilli</taxon>
        <taxon>Bacillales</taxon>
        <taxon>Listeriaceae</taxon>
        <taxon>Brochothrix</taxon>
    </lineage>
</organism>
<evidence type="ECO:0000256" key="1">
    <source>
        <dbReference type="ARBA" id="ARBA00006479"/>
    </source>
</evidence>
<dbReference type="PANTHER" id="PTHR18964:SF165">
    <property type="entry name" value="BETA-GLUCOSIDE KINASE"/>
    <property type="match status" value="1"/>
</dbReference>
<dbReference type="Pfam" id="PF00480">
    <property type="entry name" value="ROK"/>
    <property type="match status" value="1"/>
</dbReference>
<accession>W7CGS3</accession>
<evidence type="ECO:0000313" key="3">
    <source>
        <dbReference type="Proteomes" id="UP000019243"/>
    </source>
</evidence>
<dbReference type="AlphaFoldDB" id="W7CGS3"/>
<dbReference type="PANTHER" id="PTHR18964">
    <property type="entry name" value="ROK (REPRESSOR, ORF, KINASE) FAMILY"/>
    <property type="match status" value="1"/>
</dbReference>
<keyword evidence="3" id="KW-1185">Reference proteome</keyword>
<dbReference type="Gene3D" id="3.30.420.40">
    <property type="match status" value="2"/>
</dbReference>
<dbReference type="EMBL" id="AODH01000035">
    <property type="protein sequence ID" value="EUJ38619.1"/>
    <property type="molecule type" value="Genomic_DNA"/>
</dbReference>
<dbReference type="InterPro" id="IPR043129">
    <property type="entry name" value="ATPase_NBD"/>
</dbReference>
<sequence>MDKDIAAFDIGGTNLKMGIVQTDGQLLETNEVAIVNFDGLQILAEMKKWVKNHPDVTGIAMSAPGYVNPQTGLITMGGAIRDFDNFNMLKWAEEELHLPTAIENDANCALLAEKWLGKAQTLDNFLCMTIGTGVGGGIYVNDKLVRGARFRAGEFGYMFTERPGASQPSTHTVNEQATLYQLRKQYAAHLQKPVAEVNGEEIFAGYDAGDYMCTRLVTEFFNGICMSLYNLIYLFDPSHIFIGGGITQRPTFIAEIREQLAWFGARDTVIAATTHHNQAGMLGAVYHYLEN</sequence>
<dbReference type="OrthoDB" id="9795247at2"/>
<comment type="similarity">
    <text evidence="1">Belongs to the ROK (NagC/XylR) family.</text>
</comment>
<dbReference type="Proteomes" id="UP000019243">
    <property type="component" value="Unassembled WGS sequence"/>
</dbReference>
<dbReference type="InterPro" id="IPR000600">
    <property type="entry name" value="ROK"/>
</dbReference>
<evidence type="ECO:0000313" key="2">
    <source>
        <dbReference type="EMBL" id="EUJ38619.1"/>
    </source>
</evidence>
<name>W7CGS3_9LIST</name>
<dbReference type="CDD" id="cd24068">
    <property type="entry name" value="ASKHA_NBD_ROK_FnNanK-like"/>
    <property type="match status" value="1"/>
</dbReference>
<gene>
    <name evidence="2" type="ORF">BCAMP_08691</name>
</gene>